<evidence type="ECO:0000256" key="8">
    <source>
        <dbReference type="SAM" id="SignalP"/>
    </source>
</evidence>
<keyword evidence="3" id="KW-0483">Metalloprotease inhibitor</keyword>
<dbReference type="OrthoDB" id="6996810at2"/>
<keyword evidence="7" id="KW-0481">Metalloenzyme inhibitor</keyword>
<keyword evidence="6" id="KW-0574">Periplasm</keyword>
<dbReference type="InterPro" id="IPR022815">
    <property type="entry name" value="Inh"/>
</dbReference>
<evidence type="ECO:0000256" key="3">
    <source>
        <dbReference type="ARBA" id="ARBA00022608"/>
    </source>
</evidence>
<dbReference type="PRINTS" id="PR01274">
    <property type="entry name" value="MPTASEINHBTR"/>
</dbReference>
<dbReference type="EMBL" id="NQKQ01000009">
    <property type="protein sequence ID" value="PAA12521.1"/>
    <property type="molecule type" value="Genomic_DNA"/>
</dbReference>
<dbReference type="InterPro" id="IPR021140">
    <property type="entry name" value="Inh/Omp19"/>
</dbReference>
<reference evidence="10 11" key="1">
    <citation type="submission" date="2017-08" db="EMBL/GenBank/DDBJ databases">
        <title>Genomic and metabolic characterisation of spoilage-associated Pseudomonas species.</title>
        <authorList>
            <person name="Stanborough T."/>
            <person name="Fegan N."/>
            <person name="Powell S.M."/>
            <person name="Singh T."/>
            <person name="Tamplin M.L."/>
            <person name="Chandry P.S."/>
        </authorList>
    </citation>
    <scope>NUCLEOTIDE SEQUENCE [LARGE SCALE GENOMIC DNA]</scope>
    <source>
        <strain evidence="10 11">F1801</strain>
    </source>
</reference>
<sequence>MSPMACRNFKVMGLVAALLTFTTESTMASSLLLLSPAQLAGSWTFYPQDDAKDRCTVQLVAEHKSFNSAVKCLQAWLGEVPKSWSPTPDGIYLMGPDGTALVHMNRIEPGRYEAQLKSKAVLVMVREQP</sequence>
<dbReference type="SUPFAM" id="SSF50882">
    <property type="entry name" value="beta-Barrel protease inhibitors"/>
    <property type="match status" value="1"/>
</dbReference>
<gene>
    <name evidence="10" type="ORF">CJU81_10565</name>
</gene>
<evidence type="ECO:0000256" key="5">
    <source>
        <dbReference type="ARBA" id="ARBA00022729"/>
    </source>
</evidence>
<protein>
    <submittedName>
        <fullName evidence="10">Protease inhibitor Inh</fullName>
    </submittedName>
</protein>
<evidence type="ECO:0000313" key="10">
    <source>
        <dbReference type="EMBL" id="PAA12521.1"/>
    </source>
</evidence>
<name>A0A267AJQ2_PSEFR</name>
<feature type="signal peptide" evidence="8">
    <location>
        <begin position="1"/>
        <end position="28"/>
    </location>
</feature>
<dbReference type="GO" id="GO:0008191">
    <property type="term" value="F:metalloendopeptidase inhibitor activity"/>
    <property type="evidence" value="ECO:0007669"/>
    <property type="project" value="InterPro"/>
</dbReference>
<dbReference type="Gene3D" id="2.40.128.10">
    <property type="match status" value="1"/>
</dbReference>
<evidence type="ECO:0000256" key="1">
    <source>
        <dbReference type="ARBA" id="ARBA00004418"/>
    </source>
</evidence>
<evidence type="ECO:0000313" key="11">
    <source>
        <dbReference type="Proteomes" id="UP000215861"/>
    </source>
</evidence>
<evidence type="ECO:0000259" key="9">
    <source>
        <dbReference type="Pfam" id="PF02974"/>
    </source>
</evidence>
<evidence type="ECO:0000256" key="4">
    <source>
        <dbReference type="ARBA" id="ARBA00022690"/>
    </source>
</evidence>
<evidence type="ECO:0000256" key="2">
    <source>
        <dbReference type="ARBA" id="ARBA00006813"/>
    </source>
</evidence>
<dbReference type="AlphaFoldDB" id="A0A267AJQ2"/>
<dbReference type="Pfam" id="PF02974">
    <property type="entry name" value="Inh"/>
    <property type="match status" value="1"/>
</dbReference>
<dbReference type="InterPro" id="IPR016085">
    <property type="entry name" value="Protease_inh_B-barrel_dom"/>
</dbReference>
<dbReference type="GO" id="GO:0042597">
    <property type="term" value="C:periplasmic space"/>
    <property type="evidence" value="ECO:0007669"/>
    <property type="project" value="UniProtKB-SubCell"/>
</dbReference>
<organism evidence="10 11">
    <name type="scientific">Pseudomonas fragi</name>
    <dbReference type="NCBI Taxonomy" id="296"/>
    <lineage>
        <taxon>Bacteria</taxon>
        <taxon>Pseudomonadati</taxon>
        <taxon>Pseudomonadota</taxon>
        <taxon>Gammaproteobacteria</taxon>
        <taxon>Pseudomonadales</taxon>
        <taxon>Pseudomonadaceae</taxon>
        <taxon>Pseudomonas</taxon>
    </lineage>
</organism>
<comment type="similarity">
    <text evidence="2">Belongs to the protease inhibitor I38 family.</text>
</comment>
<feature type="domain" description="Alkaline proteinase inhibitor/ Outer membrane lipoprotein Omp19" evidence="9">
    <location>
        <begin position="34"/>
        <end position="125"/>
    </location>
</feature>
<evidence type="ECO:0000256" key="7">
    <source>
        <dbReference type="ARBA" id="ARBA00023215"/>
    </source>
</evidence>
<proteinExistence type="inferred from homology"/>
<comment type="subcellular location">
    <subcellularLocation>
        <location evidence="1">Periplasm</location>
    </subcellularLocation>
</comment>
<comment type="caution">
    <text evidence="10">The sequence shown here is derived from an EMBL/GenBank/DDBJ whole genome shotgun (WGS) entry which is preliminary data.</text>
</comment>
<keyword evidence="5 8" id="KW-0732">Signal</keyword>
<feature type="chain" id="PRO_5012334162" evidence="8">
    <location>
        <begin position="29"/>
        <end position="129"/>
    </location>
</feature>
<accession>A0A267AJQ2</accession>
<evidence type="ECO:0000256" key="6">
    <source>
        <dbReference type="ARBA" id="ARBA00022764"/>
    </source>
</evidence>
<keyword evidence="4" id="KW-0646">Protease inhibitor</keyword>
<dbReference type="Proteomes" id="UP000215861">
    <property type="component" value="Unassembled WGS sequence"/>
</dbReference>